<dbReference type="RefSeq" id="XP_008082715.1">
    <property type="nucleotide sequence ID" value="XM_008084524.1"/>
</dbReference>
<dbReference type="OMA" id="ACESWIN"/>
<dbReference type="OrthoDB" id="5365320at2759"/>
<keyword evidence="2" id="KW-1185">Reference proteome</keyword>
<dbReference type="GeneID" id="19472085"/>
<evidence type="ECO:0008006" key="3">
    <source>
        <dbReference type="Google" id="ProtNLM"/>
    </source>
</evidence>
<dbReference type="AlphaFoldDB" id="S3CVA6"/>
<dbReference type="KEGG" id="glz:GLAREA_13045"/>
<dbReference type="eggNOG" id="ENOG502TCQH">
    <property type="taxonomic scope" value="Eukaryota"/>
</dbReference>
<organism evidence="1 2">
    <name type="scientific">Glarea lozoyensis (strain ATCC 20868 / MF5171)</name>
    <dbReference type="NCBI Taxonomy" id="1116229"/>
    <lineage>
        <taxon>Eukaryota</taxon>
        <taxon>Fungi</taxon>
        <taxon>Dikarya</taxon>
        <taxon>Ascomycota</taxon>
        <taxon>Pezizomycotina</taxon>
        <taxon>Leotiomycetes</taxon>
        <taxon>Helotiales</taxon>
        <taxon>Helotiaceae</taxon>
        <taxon>Glarea</taxon>
    </lineage>
</organism>
<dbReference type="EMBL" id="KE145364">
    <property type="protein sequence ID" value="EPE30322.1"/>
    <property type="molecule type" value="Genomic_DNA"/>
</dbReference>
<gene>
    <name evidence="1" type="ORF">GLAREA_13045</name>
</gene>
<protein>
    <recommendedName>
        <fullName evidence="3">F-box domain-containing protein</fullName>
    </recommendedName>
</protein>
<reference evidence="1 2" key="1">
    <citation type="journal article" date="2013" name="BMC Genomics">
        <title>Genomics-driven discovery of the pneumocandin biosynthetic gene cluster in the fungus Glarea lozoyensis.</title>
        <authorList>
            <person name="Chen L."/>
            <person name="Yue Q."/>
            <person name="Zhang X."/>
            <person name="Xiang M."/>
            <person name="Wang C."/>
            <person name="Li S."/>
            <person name="Che Y."/>
            <person name="Ortiz-Lopez F.J."/>
            <person name="Bills G.F."/>
            <person name="Liu X."/>
            <person name="An Z."/>
        </authorList>
    </citation>
    <scope>NUCLEOTIDE SEQUENCE [LARGE SCALE GENOMIC DNA]</scope>
    <source>
        <strain evidence="2">ATCC 20868 / MF5171</strain>
    </source>
</reference>
<dbReference type="HOGENOM" id="CLU_1142678_0_0_1"/>
<proteinExistence type="predicted"/>
<evidence type="ECO:0000313" key="1">
    <source>
        <dbReference type="EMBL" id="EPE30322.1"/>
    </source>
</evidence>
<name>S3CVA6_GLAL2</name>
<accession>S3CVA6</accession>
<evidence type="ECO:0000313" key="2">
    <source>
        <dbReference type="Proteomes" id="UP000016922"/>
    </source>
</evidence>
<dbReference type="Proteomes" id="UP000016922">
    <property type="component" value="Unassembled WGS sequence"/>
</dbReference>
<sequence length="243" mass="29002">MIVPSFLTSPPEIICRVFECADDFDTVYALSRTAHVFNNIWHKHITTIFDAVTLHTFTNLAEAEQLATVQEEIESSKQFDKNQNNSKITRIKRLLFNARCALSACESWINVCKIEFYPRRGDEPHMRPSERQRFERTFYNVWRLSIMAHTPRLLPEASQYLKERNPRELYTLHEMSMWMTYYNENDSWKLDFQDETWRAGCGLISEIWQKTGLVSTYLDYTPLTFYAFFDHTQWDLEKLADHW</sequence>